<dbReference type="InterPro" id="IPR036162">
    <property type="entry name" value="Resolvase-like_N_sf"/>
</dbReference>
<evidence type="ECO:0000256" key="1">
    <source>
        <dbReference type="SAM" id="MobiDB-lite"/>
    </source>
</evidence>
<protein>
    <recommendedName>
        <fullName evidence="4">Resolvase/invertase-type recombinase catalytic domain-containing protein</fullName>
    </recommendedName>
</protein>
<proteinExistence type="predicted"/>
<accession>A0ABU7TS05</accession>
<gene>
    <name evidence="2" type="ORF">MOTC310_17840</name>
</gene>
<dbReference type="Proteomes" id="UP001355206">
    <property type="component" value="Unassembled WGS sequence"/>
</dbReference>
<feature type="region of interest" description="Disordered" evidence="1">
    <location>
        <begin position="1"/>
        <end position="46"/>
    </location>
</feature>
<organism evidence="2 3">
    <name type="scientific">Methylobacterium oryzae</name>
    <dbReference type="NCBI Taxonomy" id="334852"/>
    <lineage>
        <taxon>Bacteria</taxon>
        <taxon>Pseudomonadati</taxon>
        <taxon>Pseudomonadota</taxon>
        <taxon>Alphaproteobacteria</taxon>
        <taxon>Hyphomicrobiales</taxon>
        <taxon>Methylobacteriaceae</taxon>
        <taxon>Methylobacterium</taxon>
    </lineage>
</organism>
<dbReference type="Gene3D" id="3.40.50.1390">
    <property type="entry name" value="Resolvase, N-terminal catalytic domain"/>
    <property type="match status" value="1"/>
</dbReference>
<evidence type="ECO:0000313" key="3">
    <source>
        <dbReference type="Proteomes" id="UP001355206"/>
    </source>
</evidence>
<dbReference type="SUPFAM" id="SSF53041">
    <property type="entry name" value="Resolvase-like"/>
    <property type="match status" value="1"/>
</dbReference>
<dbReference type="EMBL" id="MLCA01000009">
    <property type="protein sequence ID" value="MEE7492236.1"/>
    <property type="molecule type" value="Genomic_DNA"/>
</dbReference>
<sequence>MAQDTDAARTASPGCRRENTGAAATGTAAAPRGPVRRDRTATRRRPRAAIYVRRGDRADPEAGARQVRACRSALADHGLGSLIVDVFEDCARAHAAAARPGLDALLRAVRSGRYRARPCQNAENRLCAGVPPQFCENRRSTVWIDPLWSRIRLS</sequence>
<evidence type="ECO:0008006" key="4">
    <source>
        <dbReference type="Google" id="ProtNLM"/>
    </source>
</evidence>
<evidence type="ECO:0000313" key="2">
    <source>
        <dbReference type="EMBL" id="MEE7492236.1"/>
    </source>
</evidence>
<feature type="compositionally biased region" description="Low complexity" evidence="1">
    <location>
        <begin position="20"/>
        <end position="30"/>
    </location>
</feature>
<keyword evidence="3" id="KW-1185">Reference proteome</keyword>
<name>A0ABU7TS05_9HYPH</name>
<comment type="caution">
    <text evidence="2">The sequence shown here is derived from an EMBL/GenBank/DDBJ whole genome shotgun (WGS) entry which is preliminary data.</text>
</comment>
<reference evidence="2 3" key="1">
    <citation type="journal article" date="2012" name="Genet. Mol. Biol.">
        <title>Analysis of 16S rRNA and mxaF genes revealing insights into Methylobacterium niche-specific plant association.</title>
        <authorList>
            <person name="Dourado M.N."/>
            <person name="Andreote F.D."/>
            <person name="Dini-Andreote F."/>
            <person name="Conti R."/>
            <person name="Araujo J.M."/>
            <person name="Araujo W.L."/>
        </authorList>
    </citation>
    <scope>NUCLEOTIDE SEQUENCE [LARGE SCALE GENOMIC DNA]</scope>
    <source>
        <strain evidence="2 3">TC3-10</strain>
    </source>
</reference>